<name>A0ACB0ZWG0_MELEN</name>
<gene>
    <name evidence="1" type="ORF">MENTE1834_LOCUS30809</name>
</gene>
<dbReference type="Proteomes" id="UP001497535">
    <property type="component" value="Unassembled WGS sequence"/>
</dbReference>
<dbReference type="EMBL" id="CAVMJV010000050">
    <property type="protein sequence ID" value="CAK5083466.1"/>
    <property type="molecule type" value="Genomic_DNA"/>
</dbReference>
<accession>A0ACB0ZWG0</accession>
<organism evidence="1 2">
    <name type="scientific">Meloidogyne enterolobii</name>
    <name type="common">Root-knot nematode worm</name>
    <name type="synonym">Meloidogyne mayaguensis</name>
    <dbReference type="NCBI Taxonomy" id="390850"/>
    <lineage>
        <taxon>Eukaryota</taxon>
        <taxon>Metazoa</taxon>
        <taxon>Ecdysozoa</taxon>
        <taxon>Nematoda</taxon>
        <taxon>Chromadorea</taxon>
        <taxon>Rhabditida</taxon>
        <taxon>Tylenchina</taxon>
        <taxon>Tylenchomorpha</taxon>
        <taxon>Tylenchoidea</taxon>
        <taxon>Meloidogynidae</taxon>
        <taxon>Meloidogyninae</taxon>
        <taxon>Meloidogyne</taxon>
    </lineage>
</organism>
<protein>
    <submittedName>
        <fullName evidence="1">Uncharacterized protein</fullName>
    </submittedName>
</protein>
<evidence type="ECO:0000313" key="1">
    <source>
        <dbReference type="EMBL" id="CAK5083466.1"/>
    </source>
</evidence>
<reference evidence="1" key="1">
    <citation type="submission" date="2023-11" db="EMBL/GenBank/DDBJ databases">
        <authorList>
            <person name="Poullet M."/>
        </authorList>
    </citation>
    <scope>NUCLEOTIDE SEQUENCE</scope>
    <source>
        <strain evidence="1">E1834</strain>
    </source>
</reference>
<sequence length="52" mass="5569">MAKGAAQSPEEFVNIVQSVTAEDIKKAATKLCAKLALSAYGQINQTPYLDEI</sequence>
<comment type="caution">
    <text evidence="1">The sequence shown here is derived from an EMBL/GenBank/DDBJ whole genome shotgun (WGS) entry which is preliminary data.</text>
</comment>
<keyword evidence="2" id="KW-1185">Reference proteome</keyword>
<proteinExistence type="predicted"/>
<evidence type="ECO:0000313" key="2">
    <source>
        <dbReference type="Proteomes" id="UP001497535"/>
    </source>
</evidence>